<dbReference type="EMBL" id="FR823390">
    <property type="protein sequence ID" value="CBZ53599.1"/>
    <property type="molecule type" value="Genomic_DNA"/>
</dbReference>
<name>F0VIN8_NEOCL</name>
<feature type="compositionally biased region" description="Basic and acidic residues" evidence="1">
    <location>
        <begin position="214"/>
        <end position="249"/>
    </location>
</feature>
<reference evidence="2" key="1">
    <citation type="submission" date="2011-02" db="EMBL/GenBank/DDBJ databases">
        <authorList>
            <person name="Aslett M."/>
        </authorList>
    </citation>
    <scope>NUCLEOTIDE SEQUENCE</scope>
    <source>
        <strain evidence="2">Liverpool</strain>
    </source>
</reference>
<dbReference type="RefSeq" id="XP_003883631.1">
    <property type="nucleotide sequence ID" value="XM_003883582.1"/>
</dbReference>
<evidence type="ECO:0000313" key="3">
    <source>
        <dbReference type="EMBL" id="CEL67589.1"/>
    </source>
</evidence>
<proteinExistence type="predicted"/>
<reference evidence="3" key="4">
    <citation type="journal article" date="2015" name="PLoS ONE">
        <title>Comprehensive Evaluation of Toxoplasma gondii VEG and Neospora caninum LIV Genomes with Tachyzoite Stage Transcriptome and Proteome Defines Novel Transcript Features.</title>
        <authorList>
            <person name="Ramaprasad A."/>
            <person name="Mourier T."/>
            <person name="Naeem R."/>
            <person name="Malas T.B."/>
            <person name="Moussa E."/>
            <person name="Panigrahi A."/>
            <person name="Vermont S.J."/>
            <person name="Otto T.D."/>
            <person name="Wastling J."/>
            <person name="Pain A."/>
        </authorList>
    </citation>
    <scope>NUCLEOTIDE SEQUENCE</scope>
    <source>
        <strain evidence="3">Liverpool</strain>
    </source>
</reference>
<feature type="compositionally biased region" description="Acidic residues" evidence="1">
    <location>
        <begin position="151"/>
        <end position="166"/>
    </location>
</feature>
<feature type="region of interest" description="Disordered" evidence="1">
    <location>
        <begin position="143"/>
        <end position="271"/>
    </location>
</feature>
<reference evidence="2" key="2">
    <citation type="submission" date="2011-03" db="EMBL/GenBank/DDBJ databases">
        <title>Comparative genomics and transcriptomics of Neospora caninum and Toxoplasma gondii.</title>
        <authorList>
            <person name="Reid A.J."/>
            <person name="Sohal A."/>
            <person name="Harris D."/>
            <person name="Quail M."/>
            <person name="Sanders M."/>
            <person name="Berriman M."/>
            <person name="Wastling J.M."/>
            <person name="Pain A."/>
        </authorList>
    </citation>
    <scope>NUCLEOTIDE SEQUENCE</scope>
    <source>
        <strain evidence="2">Liverpool</strain>
    </source>
</reference>
<reference evidence="4" key="3">
    <citation type="journal article" date="2012" name="PLoS Pathog.">
        <title>Comparative genomics of the apicomplexan parasites Toxoplasma gondii and Neospora caninum: Coccidia differing in host range and transmission strategy.</title>
        <authorList>
            <person name="Reid A.J."/>
            <person name="Vermont S.J."/>
            <person name="Cotton J.A."/>
            <person name="Harris D."/>
            <person name="Hill-Cawthorne G.A."/>
            <person name="Konen-Waisman S."/>
            <person name="Latham S.M."/>
            <person name="Mourier T."/>
            <person name="Norton R."/>
            <person name="Quail M.A."/>
            <person name="Sanders M."/>
            <person name="Shanmugam D."/>
            <person name="Sohal A."/>
            <person name="Wasmuth J.D."/>
            <person name="Brunk B."/>
            <person name="Grigg M.E."/>
            <person name="Howard J.C."/>
            <person name="Parkinson J."/>
            <person name="Roos D.S."/>
            <person name="Trees A.J."/>
            <person name="Berriman M."/>
            <person name="Pain A."/>
            <person name="Wastling J.M."/>
        </authorList>
    </citation>
    <scope>NUCLEOTIDE SEQUENCE [LARGE SCALE GENOMIC DNA]</scope>
    <source>
        <strain evidence="4">Liverpool</strain>
    </source>
</reference>
<feature type="compositionally biased region" description="Basic and acidic residues" evidence="1">
    <location>
        <begin position="172"/>
        <end position="195"/>
    </location>
</feature>
<dbReference type="OMA" id="VQFNFEP"/>
<evidence type="ECO:0000256" key="1">
    <source>
        <dbReference type="SAM" id="MobiDB-lite"/>
    </source>
</evidence>
<dbReference type="eggNOG" id="ENOG502QZZU">
    <property type="taxonomic scope" value="Eukaryota"/>
</dbReference>
<dbReference type="AlphaFoldDB" id="F0VIN8"/>
<accession>F0VIN8</accession>
<sequence length="335" mass="36305">MDCSNQLSSSVMMRLRASRPSCVSFGRLSYVARATGDRSALPGGKARLSFVSVAAVFLLCLDGRQSPIIPAECVLSVQRLPGGHLPMEPTNPGAVYVAKRSNMALKPGRMENIRRTQVIGRADQFTRSRNGASDYLSLLELSAKQKQKKDDDDEGSEDTGDDEEEQAGSAKEGGDSEKEERDSEAEGKGSRKEESAGGGESSEDGAGHHASSTTEERAGKEHTHGEKPETGDASEESKKPTESHHEAGEKQSSQPADDFEPDEDGTGDKYKVQFNFEPELLIPSDLRAKVKQRKVVADGVQWFQVGTEEPTKLLKVEGATGKDKFLHHVHVANSH</sequence>
<dbReference type="Proteomes" id="UP000007494">
    <property type="component" value="Chromosome VIII"/>
</dbReference>
<dbReference type="OrthoDB" id="330935at2759"/>
<evidence type="ECO:0000313" key="4">
    <source>
        <dbReference type="Proteomes" id="UP000007494"/>
    </source>
</evidence>
<dbReference type="GeneID" id="13442931"/>
<evidence type="ECO:0000313" key="2">
    <source>
        <dbReference type="EMBL" id="CBZ53599.1"/>
    </source>
</evidence>
<gene>
    <name evidence="3" type="ORF">BN1204_033860</name>
    <name evidence="2" type="ORF">NCLIV_033860</name>
</gene>
<dbReference type="InParanoid" id="F0VIN8"/>
<keyword evidence="4" id="KW-1185">Reference proteome</keyword>
<organism evidence="2 4">
    <name type="scientific">Neospora caninum (strain Liverpool)</name>
    <dbReference type="NCBI Taxonomy" id="572307"/>
    <lineage>
        <taxon>Eukaryota</taxon>
        <taxon>Sar</taxon>
        <taxon>Alveolata</taxon>
        <taxon>Apicomplexa</taxon>
        <taxon>Conoidasida</taxon>
        <taxon>Coccidia</taxon>
        <taxon>Eucoccidiorida</taxon>
        <taxon>Eimeriorina</taxon>
        <taxon>Sarcocystidae</taxon>
        <taxon>Neospora</taxon>
    </lineage>
</organism>
<protein>
    <submittedName>
        <fullName evidence="2">Uncharacterized protein</fullName>
    </submittedName>
</protein>
<dbReference type="EMBL" id="LN714483">
    <property type="protein sequence ID" value="CEL67589.1"/>
    <property type="molecule type" value="Genomic_DNA"/>
</dbReference>
<dbReference type="VEuPathDB" id="ToxoDB:NCLIV_033860"/>